<keyword evidence="1" id="KW-0732">Signal</keyword>
<proteinExistence type="predicted"/>
<feature type="chain" id="PRO_5014630311" evidence="1">
    <location>
        <begin position="27"/>
        <end position="69"/>
    </location>
</feature>
<dbReference type="EMBL" id="GGFJ01014656">
    <property type="protein sequence ID" value="MBW63797.1"/>
    <property type="molecule type" value="Transcribed_RNA"/>
</dbReference>
<protein>
    <submittedName>
        <fullName evidence="2">Putative secreted protein</fullName>
    </submittedName>
</protein>
<evidence type="ECO:0000256" key="1">
    <source>
        <dbReference type="SAM" id="SignalP"/>
    </source>
</evidence>
<dbReference type="AlphaFoldDB" id="A0A2M4CEN5"/>
<reference evidence="2" key="1">
    <citation type="submission" date="2018-01" db="EMBL/GenBank/DDBJ databases">
        <title>An insight into the sialome of Amazonian anophelines.</title>
        <authorList>
            <person name="Ribeiro J.M."/>
            <person name="Scarpassa V."/>
            <person name="Calvo E."/>
        </authorList>
    </citation>
    <scope>NUCLEOTIDE SEQUENCE</scope>
    <source>
        <tissue evidence="2">Salivary glands</tissue>
    </source>
</reference>
<feature type="signal peptide" evidence="1">
    <location>
        <begin position="1"/>
        <end position="26"/>
    </location>
</feature>
<evidence type="ECO:0000313" key="2">
    <source>
        <dbReference type="EMBL" id="MBW63797.1"/>
    </source>
</evidence>
<name>A0A2M4CEN5_9DIPT</name>
<accession>A0A2M4CEN5</accession>
<organism evidence="2">
    <name type="scientific">Anopheles marajoara</name>
    <dbReference type="NCBI Taxonomy" id="58244"/>
    <lineage>
        <taxon>Eukaryota</taxon>
        <taxon>Metazoa</taxon>
        <taxon>Ecdysozoa</taxon>
        <taxon>Arthropoda</taxon>
        <taxon>Hexapoda</taxon>
        <taxon>Insecta</taxon>
        <taxon>Pterygota</taxon>
        <taxon>Neoptera</taxon>
        <taxon>Endopterygota</taxon>
        <taxon>Diptera</taxon>
        <taxon>Nematocera</taxon>
        <taxon>Culicoidea</taxon>
        <taxon>Culicidae</taxon>
        <taxon>Anophelinae</taxon>
        <taxon>Anopheles</taxon>
    </lineage>
</organism>
<sequence length="69" mass="7375">MRHSCFIFSYLAIRCWYCCCCSSTRALSVTICPSEAVVSWVEVAKIDRDTPAVGAVALVAVCPGTISVG</sequence>